<gene>
    <name evidence="1" type="ORF">EH32_08470</name>
</gene>
<dbReference type="SUPFAM" id="SSF54593">
    <property type="entry name" value="Glyoxalase/Bleomycin resistance protein/Dihydroxybiphenyl dioxygenase"/>
    <property type="match status" value="1"/>
</dbReference>
<dbReference type="EMBL" id="JMIX01000004">
    <property type="protein sequence ID" value="KEO96707.1"/>
    <property type="molecule type" value="Genomic_DNA"/>
</dbReference>
<comment type="caution">
    <text evidence="1">The sequence shown here is derived from an EMBL/GenBank/DDBJ whole genome shotgun (WGS) entry which is preliminary data.</text>
</comment>
<dbReference type="InterPro" id="IPR029068">
    <property type="entry name" value="Glyas_Bleomycin-R_OHBP_Dase"/>
</dbReference>
<dbReference type="Proteomes" id="UP000027866">
    <property type="component" value="Unassembled WGS sequence"/>
</dbReference>
<accession>A0A074NGG2</accession>
<dbReference type="OrthoDB" id="7545296at2"/>
<name>A0A074NGG2_9SPHN</name>
<evidence type="ECO:0000313" key="2">
    <source>
        <dbReference type="Proteomes" id="UP000027866"/>
    </source>
</evidence>
<dbReference type="AlphaFoldDB" id="A0A074NGG2"/>
<dbReference type="KEGG" id="elq:Ga0102493_11599"/>
<organism evidence="1 2">
    <name type="scientific">Erythrobacter litoralis</name>
    <dbReference type="NCBI Taxonomy" id="39960"/>
    <lineage>
        <taxon>Bacteria</taxon>
        <taxon>Pseudomonadati</taxon>
        <taxon>Pseudomonadota</taxon>
        <taxon>Alphaproteobacteria</taxon>
        <taxon>Sphingomonadales</taxon>
        <taxon>Erythrobacteraceae</taxon>
        <taxon>Erythrobacter/Porphyrobacter group</taxon>
        <taxon>Erythrobacter</taxon>
    </lineage>
</organism>
<evidence type="ECO:0000313" key="1">
    <source>
        <dbReference type="EMBL" id="KEO96707.1"/>
    </source>
</evidence>
<keyword evidence="2" id="KW-1185">Reference proteome</keyword>
<proteinExistence type="predicted"/>
<reference evidence="1 2" key="1">
    <citation type="submission" date="2014-04" db="EMBL/GenBank/DDBJ databases">
        <title>A comprehensive comparison of genomes of Erythrobacter spp. Strains.</title>
        <authorList>
            <person name="Zheng Q."/>
        </authorList>
    </citation>
    <scope>NUCLEOTIDE SEQUENCE [LARGE SCALE GENOMIC DNA]</scope>
    <source>
        <strain evidence="1 2">DSM 8509</strain>
    </source>
</reference>
<dbReference type="Gene3D" id="3.10.180.10">
    <property type="entry name" value="2,3-Dihydroxybiphenyl 1,2-Dioxygenase, domain 1"/>
    <property type="match status" value="2"/>
</dbReference>
<sequence>MTILHGTIMGGLSTLPDLERGLAAYRDTLGLDLVERGELPEGLAASWGCPGNAGSPYAVLRPKSGAPCWFRLVEQANHPDFKPTTTYGWAAFETTVEDVWHWPEALPADLFTIVGPPKVLENIEPAFIPMQALGPGREMVYLNQVLGDLPDTDLPRAGSRVDRIFIVVLATPDREASIAWYCDRLALRRGEDYTLPYSMINDAFGLAPDTQTTITMVSHGRMPIVEVDDYPDEAAPRARHDGKLPPGNALVTLAVEDLDDCTAEWLAPPSPREGALYEGRRAATAIGAGGELVECVETGA</sequence>
<protein>
    <submittedName>
        <fullName evidence="1">Uncharacterized protein</fullName>
    </submittedName>
</protein>
<dbReference type="RefSeq" id="WP_034902040.1">
    <property type="nucleotide sequence ID" value="NZ_CP017057.1"/>
</dbReference>
<dbReference type="PATRIC" id="fig|39960.10.peg.2850"/>